<dbReference type="GO" id="GO:0006952">
    <property type="term" value="P:defense response"/>
    <property type="evidence" value="ECO:0007669"/>
    <property type="project" value="UniProtKB-KW"/>
</dbReference>
<sequence length="820" mass="94070">MALELVGGAVLGAVVGELFKVILDLGERAIHFSPVLKNISFKLKAIIPLVNQIDELNEFLDYPKEETEKLRDLMDEGRRLLLRCGDVKLGNLDYLKKPFYTKKLRDLDTELRSFMDILMLQMSRDQKKNLKSMNQLMEILCRIDSRGGSSKPVDLIVSPCLVPQLQEETVGLEKPVKELKVKILKNEVRMLVVTAPGGCGKTTLALKFCHDKEVKDIFQGKIIFVAVSRKPDLKLIMKNIIESLRGIQLPDWQSDEHAFCYLELWLKQTSQKPILIVLDDVWNGLESECLLDKLSQMPCCKILVTSRFSFPRFSESYYLEPLNHENAMKLFLRSASLDNGSSKLPDEETLEKVIGGCKRLPLALKVIGRSLSRRPTLVWRVTGRNLCRSGSIFDSEKELLECLQSSLDVLDDKMVTKESFMDLGSFPEDQRIPASTFIDIFTVLYGEDENEAMVTLHELSSRSLLNSATTRKYDDEFYEEQFFSQHDSLRDLAIYLMNIEPIEQRKRLFLEMDGNDFPKWWVEQERHPSNARLISITTDERFSSSWPDMEAPKVEVLILNLQSRTYNLPGFIKRMNNLKALIITNFGCFPTEVTSEDNQPFNCLQNLERIRFERISVPLFTNNQSLKPLRNLQKISFVMCKFGKTFIHISSQISELLPNLVEISIDLCNDLSAVPNGVCDIVKLQKLSITNCHGLTSLPEDLGKLINLKKLRIRCCIYLAELPESTTKLRELVHLDISHCLDLVKLPEKIGELHRLEKLDMRHCTSLRKLPSSIRNLKNLKSLTLVCDEDIAELLKTVAPRLWKQVKVQEEEANLDWLCL</sequence>
<evidence type="ECO:0000256" key="2">
    <source>
        <dbReference type="ARBA" id="ARBA00022737"/>
    </source>
</evidence>
<protein>
    <submittedName>
        <fullName evidence="6">Probable disease resistance protein At5g66900</fullName>
    </submittedName>
</protein>
<reference evidence="6" key="1">
    <citation type="submission" date="2025-08" db="UniProtKB">
        <authorList>
            <consortium name="RefSeq"/>
        </authorList>
    </citation>
    <scope>IDENTIFICATION</scope>
    <source>
        <tissue evidence="6">Young leaves</tissue>
    </source>
</reference>
<accession>A0A6J1KWR0</accession>
<dbReference type="GeneID" id="111497096"/>
<name>A0A6J1KWR0_CUCMA</name>
<dbReference type="PROSITE" id="PS51153">
    <property type="entry name" value="RPW8"/>
    <property type="match status" value="1"/>
</dbReference>
<dbReference type="PANTHER" id="PTHR36766:SF3">
    <property type="entry name" value="RPW8 DOMAIN-CONTAINING PROTEIN"/>
    <property type="match status" value="1"/>
</dbReference>
<dbReference type="InterPro" id="IPR027417">
    <property type="entry name" value="P-loop_NTPase"/>
</dbReference>
<proteinExistence type="inferred from homology"/>
<dbReference type="SUPFAM" id="SSF52047">
    <property type="entry name" value="RNI-like"/>
    <property type="match status" value="1"/>
</dbReference>
<dbReference type="SUPFAM" id="SSF52540">
    <property type="entry name" value="P-loop containing nucleoside triphosphate hydrolases"/>
    <property type="match status" value="1"/>
</dbReference>
<dbReference type="InterPro" id="IPR036388">
    <property type="entry name" value="WH-like_DNA-bd_sf"/>
</dbReference>
<feature type="domain" description="RPW8" evidence="4">
    <location>
        <begin position="1"/>
        <end position="153"/>
    </location>
</feature>
<dbReference type="GO" id="GO:0043531">
    <property type="term" value="F:ADP binding"/>
    <property type="evidence" value="ECO:0007669"/>
    <property type="project" value="InterPro"/>
</dbReference>
<dbReference type="Gene3D" id="3.80.10.10">
    <property type="entry name" value="Ribonuclease Inhibitor"/>
    <property type="match status" value="1"/>
</dbReference>
<gene>
    <name evidence="6" type="primary">LOC111497096</name>
</gene>
<dbReference type="Proteomes" id="UP000504608">
    <property type="component" value="Unplaced"/>
</dbReference>
<evidence type="ECO:0000256" key="3">
    <source>
        <dbReference type="ARBA" id="ARBA00022821"/>
    </source>
</evidence>
<keyword evidence="5" id="KW-1185">Reference proteome</keyword>
<dbReference type="RefSeq" id="XP_023003503.1">
    <property type="nucleotide sequence ID" value="XM_023147735.1"/>
</dbReference>
<dbReference type="InterPro" id="IPR055414">
    <property type="entry name" value="LRR_R13L4/SHOC2-like"/>
</dbReference>
<dbReference type="OrthoDB" id="2016095at2759"/>
<evidence type="ECO:0000313" key="6">
    <source>
        <dbReference type="RefSeq" id="XP_023003503.1"/>
    </source>
</evidence>
<dbReference type="PRINTS" id="PR00364">
    <property type="entry name" value="DISEASERSIST"/>
</dbReference>
<dbReference type="Pfam" id="PF23598">
    <property type="entry name" value="LRR_14"/>
    <property type="match status" value="1"/>
</dbReference>
<dbReference type="PANTHER" id="PTHR36766">
    <property type="entry name" value="PLANT BROAD-SPECTRUM MILDEW RESISTANCE PROTEIN RPW8"/>
    <property type="match status" value="1"/>
</dbReference>
<dbReference type="Pfam" id="PF05659">
    <property type="entry name" value="RPW8"/>
    <property type="match status" value="1"/>
</dbReference>
<dbReference type="InterPro" id="IPR032675">
    <property type="entry name" value="LRR_dom_sf"/>
</dbReference>
<keyword evidence="2" id="KW-0677">Repeat</keyword>
<dbReference type="Pfam" id="PF00931">
    <property type="entry name" value="NB-ARC"/>
    <property type="match status" value="1"/>
</dbReference>
<evidence type="ECO:0000259" key="4">
    <source>
        <dbReference type="PROSITE" id="PS51153"/>
    </source>
</evidence>
<evidence type="ECO:0000256" key="1">
    <source>
        <dbReference type="ARBA" id="ARBA00008894"/>
    </source>
</evidence>
<keyword evidence="3" id="KW-0611">Plant defense</keyword>
<organism evidence="5 6">
    <name type="scientific">Cucurbita maxima</name>
    <name type="common">Pumpkin</name>
    <name type="synonym">Winter squash</name>
    <dbReference type="NCBI Taxonomy" id="3661"/>
    <lineage>
        <taxon>Eukaryota</taxon>
        <taxon>Viridiplantae</taxon>
        <taxon>Streptophyta</taxon>
        <taxon>Embryophyta</taxon>
        <taxon>Tracheophyta</taxon>
        <taxon>Spermatophyta</taxon>
        <taxon>Magnoliopsida</taxon>
        <taxon>eudicotyledons</taxon>
        <taxon>Gunneridae</taxon>
        <taxon>Pentapetalae</taxon>
        <taxon>rosids</taxon>
        <taxon>fabids</taxon>
        <taxon>Cucurbitales</taxon>
        <taxon>Cucurbitaceae</taxon>
        <taxon>Cucurbiteae</taxon>
        <taxon>Cucurbita</taxon>
    </lineage>
</organism>
<dbReference type="KEGG" id="cmax:111497096"/>
<dbReference type="Gene3D" id="1.10.10.10">
    <property type="entry name" value="Winged helix-like DNA-binding domain superfamily/Winged helix DNA-binding domain"/>
    <property type="match status" value="1"/>
</dbReference>
<dbReference type="Gene3D" id="3.40.50.300">
    <property type="entry name" value="P-loop containing nucleotide triphosphate hydrolases"/>
    <property type="match status" value="1"/>
</dbReference>
<dbReference type="InterPro" id="IPR002182">
    <property type="entry name" value="NB-ARC"/>
</dbReference>
<comment type="similarity">
    <text evidence="1">Belongs to the disease resistance NB-LRR family.</text>
</comment>
<evidence type="ECO:0000313" key="5">
    <source>
        <dbReference type="Proteomes" id="UP000504608"/>
    </source>
</evidence>
<dbReference type="AlphaFoldDB" id="A0A6J1KWR0"/>
<dbReference type="InterPro" id="IPR008808">
    <property type="entry name" value="Powdery_mildew-R_dom"/>
</dbReference>